<evidence type="ECO:0000256" key="1">
    <source>
        <dbReference type="SAM" id="Coils"/>
    </source>
</evidence>
<dbReference type="EMBL" id="QURN01000017">
    <property type="protein sequence ID" value="RFC64817.1"/>
    <property type="molecule type" value="Genomic_DNA"/>
</dbReference>
<evidence type="ECO:0000313" key="3">
    <source>
        <dbReference type="EMBL" id="RFC64817.1"/>
    </source>
</evidence>
<feature type="compositionally biased region" description="Basic residues" evidence="2">
    <location>
        <begin position="25"/>
        <end position="34"/>
    </location>
</feature>
<dbReference type="Pfam" id="PF01527">
    <property type="entry name" value="HTH_Tnp_1"/>
    <property type="match status" value="1"/>
</dbReference>
<dbReference type="GO" id="GO:0004803">
    <property type="term" value="F:transposase activity"/>
    <property type="evidence" value="ECO:0007669"/>
    <property type="project" value="InterPro"/>
</dbReference>
<dbReference type="SUPFAM" id="SSF46689">
    <property type="entry name" value="Homeodomain-like"/>
    <property type="match status" value="1"/>
</dbReference>
<dbReference type="InterPro" id="IPR009057">
    <property type="entry name" value="Homeodomain-like_sf"/>
</dbReference>
<feature type="coiled-coil region" evidence="1">
    <location>
        <begin position="120"/>
        <end position="148"/>
    </location>
</feature>
<keyword evidence="1" id="KW-0175">Coiled coil</keyword>
<sequence length="151" mass="16581">MANPQEAGLAKVDVQTPVAVEAPKSRAKTPRVKKAKPEPVKRTPKAVSKAVESEPVVAPGKRRTYSGKERAEKIAQIRKLIAGGSSVRSAVAEVKISEQTYYHWVKAAPPGEESDDLKDLVALEAENKELKKRLAEHLRKENAELKRKLGI</sequence>
<evidence type="ECO:0000256" key="2">
    <source>
        <dbReference type="SAM" id="MobiDB-lite"/>
    </source>
</evidence>
<feature type="region of interest" description="Disordered" evidence="2">
    <location>
        <begin position="1"/>
        <end position="69"/>
    </location>
</feature>
<dbReference type="GO" id="GO:0003677">
    <property type="term" value="F:DNA binding"/>
    <property type="evidence" value="ECO:0007669"/>
    <property type="project" value="InterPro"/>
</dbReference>
<keyword evidence="4" id="KW-1185">Reference proteome</keyword>
<organism evidence="3 4">
    <name type="scientific">Mesorhizobium denitrificans</name>
    <dbReference type="NCBI Taxonomy" id="2294114"/>
    <lineage>
        <taxon>Bacteria</taxon>
        <taxon>Pseudomonadati</taxon>
        <taxon>Pseudomonadota</taxon>
        <taxon>Alphaproteobacteria</taxon>
        <taxon>Hyphomicrobiales</taxon>
        <taxon>Phyllobacteriaceae</taxon>
        <taxon>Mesorhizobium</taxon>
    </lineage>
</organism>
<reference evidence="4" key="1">
    <citation type="submission" date="2018-08" db="EMBL/GenBank/DDBJ databases">
        <authorList>
            <person name="Im W.T."/>
        </authorList>
    </citation>
    <scope>NUCLEOTIDE SEQUENCE [LARGE SCALE GENOMIC DNA]</scope>
    <source>
        <strain evidence="4">LA-28</strain>
    </source>
</reference>
<comment type="caution">
    <text evidence="3">The sequence shown here is derived from an EMBL/GenBank/DDBJ whole genome shotgun (WGS) entry which is preliminary data.</text>
</comment>
<name>A0A371X6G4_9HYPH</name>
<dbReference type="Proteomes" id="UP000262379">
    <property type="component" value="Unassembled WGS sequence"/>
</dbReference>
<dbReference type="InterPro" id="IPR002514">
    <property type="entry name" value="Transposase_8"/>
</dbReference>
<proteinExistence type="predicted"/>
<dbReference type="AlphaFoldDB" id="A0A371X6G4"/>
<accession>A0A371X6G4</accession>
<gene>
    <name evidence="3" type="ORF">DY251_18535</name>
</gene>
<evidence type="ECO:0000313" key="4">
    <source>
        <dbReference type="Proteomes" id="UP000262379"/>
    </source>
</evidence>
<dbReference type="GO" id="GO:0006313">
    <property type="term" value="P:DNA transposition"/>
    <property type="evidence" value="ECO:0007669"/>
    <property type="project" value="InterPro"/>
</dbReference>
<protein>
    <submittedName>
        <fullName evidence="3">Transcriptional regulator</fullName>
    </submittedName>
</protein>